<evidence type="ECO:0000256" key="6">
    <source>
        <dbReference type="ARBA" id="ARBA00022982"/>
    </source>
</evidence>
<dbReference type="NCBIfam" id="TIGR00332">
    <property type="entry name" value="neela_ferrous"/>
    <property type="match status" value="1"/>
</dbReference>
<dbReference type="PANTHER" id="PTHR36541">
    <property type="entry name" value="SUPEROXIDE REDUCTASE-RELATED"/>
    <property type="match status" value="1"/>
</dbReference>
<feature type="domain" description="Desulfoferrodoxin N-terminal" evidence="12">
    <location>
        <begin position="5"/>
        <end position="35"/>
    </location>
</feature>
<dbReference type="GO" id="GO:0005506">
    <property type="term" value="F:iron ion binding"/>
    <property type="evidence" value="ECO:0007669"/>
    <property type="project" value="InterPro"/>
</dbReference>
<evidence type="ECO:0000256" key="7">
    <source>
        <dbReference type="ARBA" id="ARBA00023004"/>
    </source>
</evidence>
<keyword evidence="14" id="KW-1185">Reference proteome</keyword>
<dbReference type="PANTHER" id="PTHR36541:SF1">
    <property type="entry name" value="SUPEROXIDE REDUCTASE-RELATED"/>
    <property type="match status" value="1"/>
</dbReference>
<evidence type="ECO:0000256" key="1">
    <source>
        <dbReference type="ARBA" id="ARBA00005941"/>
    </source>
</evidence>
<dbReference type="EMBL" id="CP035281">
    <property type="protein sequence ID" value="QAT42693.1"/>
    <property type="molecule type" value="Genomic_DNA"/>
</dbReference>
<evidence type="ECO:0000256" key="10">
    <source>
        <dbReference type="ARBA" id="ARBA00047448"/>
    </source>
</evidence>
<evidence type="ECO:0000256" key="2">
    <source>
        <dbReference type="ARBA" id="ARBA00012679"/>
    </source>
</evidence>
<name>A0A410PUV1_9FIRM</name>
<dbReference type="NCBIfam" id="TIGR00319">
    <property type="entry name" value="desulf_FeS4"/>
    <property type="match status" value="1"/>
</dbReference>
<keyword evidence="5" id="KW-0479">Metal-binding</keyword>
<evidence type="ECO:0000256" key="5">
    <source>
        <dbReference type="ARBA" id="ARBA00022723"/>
    </source>
</evidence>
<dbReference type="InterPro" id="IPR038094">
    <property type="entry name" value="Desulfoferrodoxin_N_sf"/>
</dbReference>
<reference evidence="13 14" key="1">
    <citation type="submission" date="2019-01" db="EMBL/GenBank/DDBJ databases">
        <title>Draft genomes of a novel of Aminipila strains.</title>
        <authorList>
            <person name="Ma S."/>
        </authorList>
    </citation>
    <scope>NUCLEOTIDE SEQUENCE [LARGE SCALE GENOMIC DNA]</scope>
    <source>
        <strain evidence="14">JN-39</strain>
    </source>
</reference>
<comment type="similarity">
    <text evidence="1">Belongs to the desulfoferrodoxin family.</text>
</comment>
<dbReference type="RefSeq" id="WP_128745343.1">
    <property type="nucleotide sequence ID" value="NZ_CP035281.1"/>
</dbReference>
<dbReference type="Pfam" id="PF01880">
    <property type="entry name" value="Desulfoferrodox"/>
    <property type="match status" value="1"/>
</dbReference>
<organism evidence="13 14">
    <name type="scientific">Aminipila luticellarii</name>
    <dbReference type="NCBI Taxonomy" id="2507160"/>
    <lineage>
        <taxon>Bacteria</taxon>
        <taxon>Bacillati</taxon>
        <taxon>Bacillota</taxon>
        <taxon>Clostridia</taxon>
        <taxon>Peptostreptococcales</taxon>
        <taxon>Anaerovoracaceae</taxon>
        <taxon>Aminipila</taxon>
    </lineage>
</organism>
<dbReference type="KEGG" id="amij:EQM06_05310"/>
<keyword evidence="6" id="KW-0249">Electron transport</keyword>
<comment type="function">
    <text evidence="8">Catalyzes the one-electron reduction of superoxide anion radical to hydrogen peroxide at a nonheme ferrous iron center. Plays a fundamental role in case of oxidative stress via its superoxide detoxification activity.</text>
</comment>
<accession>A0A410PUV1</accession>
<evidence type="ECO:0000256" key="4">
    <source>
        <dbReference type="ARBA" id="ARBA00022448"/>
    </source>
</evidence>
<dbReference type="InterPro" id="IPR002742">
    <property type="entry name" value="Desulfoferrodoxin_Fe-bd_dom"/>
</dbReference>
<dbReference type="OrthoDB" id="9814936at2"/>
<dbReference type="AlphaFoldDB" id="A0A410PUV1"/>
<sequence length="128" mass="14402">MSEKNFFVCKHCGNLVEMVHSSGAPMVCCGDPMTELVANTVEASVEKHIPVVTVEGNVVHAKVGSVEHPMVEEHFIQWIYLKTSKGVQRKHLAPGEKPEVEFHMAMDEKPLEVYEYCNLHGLWKAEVK</sequence>
<evidence type="ECO:0000256" key="3">
    <source>
        <dbReference type="ARBA" id="ARBA00014839"/>
    </source>
</evidence>
<dbReference type="InterPro" id="IPR004462">
    <property type="entry name" value="Desulfoferrodoxin_N"/>
</dbReference>
<dbReference type="Pfam" id="PF06397">
    <property type="entry name" value="Desulfoferrod_N"/>
    <property type="match status" value="1"/>
</dbReference>
<dbReference type="Proteomes" id="UP000287601">
    <property type="component" value="Chromosome"/>
</dbReference>
<evidence type="ECO:0000259" key="12">
    <source>
        <dbReference type="Pfam" id="PF06397"/>
    </source>
</evidence>
<comment type="catalytic activity">
    <reaction evidence="10">
        <text>reduced [rubredoxin] + superoxide + 2 H(+) = oxidized [rubredoxin] + H2O2</text>
        <dbReference type="Rhea" id="RHEA:21324"/>
        <dbReference type="Rhea" id="RHEA-COMP:10302"/>
        <dbReference type="Rhea" id="RHEA-COMP:10303"/>
        <dbReference type="ChEBI" id="CHEBI:15378"/>
        <dbReference type="ChEBI" id="CHEBI:16240"/>
        <dbReference type="ChEBI" id="CHEBI:18421"/>
        <dbReference type="ChEBI" id="CHEBI:29033"/>
        <dbReference type="ChEBI" id="CHEBI:29034"/>
        <dbReference type="EC" id="1.15.1.2"/>
    </reaction>
</comment>
<keyword evidence="7" id="KW-0408">Iron</keyword>
<feature type="domain" description="Desulfoferrodoxin ferrous iron-binding" evidence="11">
    <location>
        <begin position="41"/>
        <end position="125"/>
    </location>
</feature>
<dbReference type="InterPro" id="IPR051233">
    <property type="entry name" value="Desulfoferrodoxin_SOR"/>
</dbReference>
<keyword evidence="4" id="KW-0813">Transport</keyword>
<dbReference type="Gene3D" id="2.20.28.100">
    <property type="entry name" value="Desulphoferrodoxin, N-terminal domain"/>
    <property type="match status" value="1"/>
</dbReference>
<gene>
    <name evidence="13" type="ORF">EQM06_05310</name>
</gene>
<dbReference type="GO" id="GO:0050605">
    <property type="term" value="F:superoxide reductase activity"/>
    <property type="evidence" value="ECO:0007669"/>
    <property type="project" value="UniProtKB-EC"/>
</dbReference>
<dbReference type="SUPFAM" id="SSF57802">
    <property type="entry name" value="Rubredoxin-like"/>
    <property type="match status" value="1"/>
</dbReference>
<dbReference type="InterPro" id="IPR036073">
    <property type="entry name" value="Desulfoferrodoxin_Fe-bd_dom_sf"/>
</dbReference>
<dbReference type="EC" id="1.15.1.2" evidence="2"/>
<evidence type="ECO:0000256" key="9">
    <source>
        <dbReference type="ARBA" id="ARBA00031398"/>
    </source>
</evidence>
<evidence type="ECO:0000313" key="14">
    <source>
        <dbReference type="Proteomes" id="UP000287601"/>
    </source>
</evidence>
<proteinExistence type="inferred from homology"/>
<dbReference type="Gene3D" id="2.60.40.730">
    <property type="entry name" value="SOR catalytic domain"/>
    <property type="match status" value="1"/>
</dbReference>
<dbReference type="SUPFAM" id="SSF49367">
    <property type="entry name" value="Superoxide reductase-like"/>
    <property type="match status" value="1"/>
</dbReference>
<evidence type="ECO:0000256" key="8">
    <source>
        <dbReference type="ARBA" id="ARBA00024690"/>
    </source>
</evidence>
<protein>
    <recommendedName>
        <fullName evidence="3">Desulfoferrodoxin</fullName>
        <ecNumber evidence="2">1.15.1.2</ecNumber>
    </recommendedName>
    <alternativeName>
        <fullName evidence="9">Superoxide reductase</fullName>
    </alternativeName>
</protein>
<evidence type="ECO:0000313" key="13">
    <source>
        <dbReference type="EMBL" id="QAT42693.1"/>
    </source>
</evidence>
<evidence type="ECO:0000259" key="11">
    <source>
        <dbReference type="Pfam" id="PF01880"/>
    </source>
</evidence>